<comment type="subcellular location">
    <subcellularLocation>
        <location evidence="1">Cell membrane</location>
        <topology evidence="1">Single-pass type II membrane protein</topology>
    </subcellularLocation>
</comment>
<dbReference type="PANTHER" id="PTHR45710:SF35">
    <property type="entry name" value="C-TYPE LECTIN DOMAIN FAMILY 2 MEMBER D"/>
    <property type="match status" value="1"/>
</dbReference>
<dbReference type="CDD" id="cd03593">
    <property type="entry name" value="CLECT_NK_receptors_like"/>
    <property type="match status" value="1"/>
</dbReference>
<dbReference type="EMBL" id="LZPO01066563">
    <property type="protein sequence ID" value="OBS69954.1"/>
    <property type="molecule type" value="Genomic_DNA"/>
</dbReference>
<dbReference type="SUPFAM" id="SSF56436">
    <property type="entry name" value="C-type lectin-like"/>
    <property type="match status" value="1"/>
</dbReference>
<dbReference type="InterPro" id="IPR033992">
    <property type="entry name" value="NKR-like_CTLD"/>
</dbReference>
<dbReference type="OrthoDB" id="9906043at2759"/>
<dbReference type="Proteomes" id="UP000092124">
    <property type="component" value="Unassembled WGS sequence"/>
</dbReference>
<dbReference type="InterPro" id="IPR016187">
    <property type="entry name" value="CTDL_fold"/>
</dbReference>
<dbReference type="Gene3D" id="3.10.100.10">
    <property type="entry name" value="Mannose-Binding Protein A, subunit A"/>
    <property type="match status" value="1"/>
</dbReference>
<dbReference type="STRING" id="56216.A0A1A6GVI6"/>
<dbReference type="PANTHER" id="PTHR45710">
    <property type="entry name" value="C-TYPE LECTIN DOMAIN-CONTAINING PROTEIN 180"/>
    <property type="match status" value="1"/>
</dbReference>
<dbReference type="PROSITE" id="PS50041">
    <property type="entry name" value="C_TYPE_LECTIN_2"/>
    <property type="match status" value="1"/>
</dbReference>
<feature type="non-terminal residue" evidence="8">
    <location>
        <position position="170"/>
    </location>
</feature>
<evidence type="ECO:0000256" key="1">
    <source>
        <dbReference type="ARBA" id="ARBA00004401"/>
    </source>
</evidence>
<keyword evidence="5" id="KW-1133">Transmembrane helix</keyword>
<evidence type="ECO:0000256" key="3">
    <source>
        <dbReference type="ARBA" id="ARBA00022734"/>
    </source>
</evidence>
<dbReference type="InterPro" id="IPR050828">
    <property type="entry name" value="C-type_lectin/matrix_domain"/>
</dbReference>
<comment type="caution">
    <text evidence="8">The sequence shown here is derived from an EMBL/GenBank/DDBJ whole genome shotgun (WGS) entry which is preliminary data.</text>
</comment>
<dbReference type="InterPro" id="IPR016186">
    <property type="entry name" value="C-type_lectin-like/link_sf"/>
</dbReference>
<reference evidence="8 9" key="1">
    <citation type="submission" date="2016-06" db="EMBL/GenBank/DDBJ databases">
        <title>The Draft Genome Sequence and Annotation of the Desert Woodrat Neotoma lepida.</title>
        <authorList>
            <person name="Campbell M."/>
            <person name="Oakeson K.F."/>
            <person name="Yandell M."/>
            <person name="Halpert J.R."/>
            <person name="Dearing D."/>
        </authorList>
    </citation>
    <scope>NUCLEOTIDE SEQUENCE [LARGE SCALE GENOMIC DNA]</scope>
    <source>
        <strain evidence="8">417</strain>
        <tissue evidence="8">Liver</tissue>
    </source>
</reference>
<evidence type="ECO:0000256" key="6">
    <source>
        <dbReference type="ARBA" id="ARBA00023136"/>
    </source>
</evidence>
<proteinExistence type="predicted"/>
<evidence type="ECO:0000313" key="8">
    <source>
        <dbReference type="EMBL" id="OBS69954.1"/>
    </source>
</evidence>
<evidence type="ECO:0000256" key="4">
    <source>
        <dbReference type="ARBA" id="ARBA00022968"/>
    </source>
</evidence>
<accession>A0A1A6GVI6</accession>
<dbReference type="GO" id="GO:0009897">
    <property type="term" value="C:external side of plasma membrane"/>
    <property type="evidence" value="ECO:0007669"/>
    <property type="project" value="TreeGrafter"/>
</dbReference>
<evidence type="ECO:0000259" key="7">
    <source>
        <dbReference type="PROSITE" id="PS50041"/>
    </source>
</evidence>
<name>A0A1A6GVI6_NEOLE</name>
<evidence type="ECO:0000256" key="2">
    <source>
        <dbReference type="ARBA" id="ARBA00022692"/>
    </source>
</evidence>
<dbReference type="GO" id="GO:0030246">
    <property type="term" value="F:carbohydrate binding"/>
    <property type="evidence" value="ECO:0007669"/>
    <property type="project" value="UniProtKB-KW"/>
</dbReference>
<dbReference type="SMART" id="SM00034">
    <property type="entry name" value="CLECT"/>
    <property type="match status" value="1"/>
</dbReference>
<dbReference type="GO" id="GO:0046703">
    <property type="term" value="F:natural killer cell lectin-like receptor binding"/>
    <property type="evidence" value="ECO:0007669"/>
    <property type="project" value="TreeGrafter"/>
</dbReference>
<evidence type="ECO:0000256" key="5">
    <source>
        <dbReference type="ARBA" id="ARBA00022989"/>
    </source>
</evidence>
<keyword evidence="2" id="KW-0812">Transmembrane</keyword>
<evidence type="ECO:0000313" key="9">
    <source>
        <dbReference type="Proteomes" id="UP000092124"/>
    </source>
</evidence>
<dbReference type="AlphaFoldDB" id="A0A1A6GVI6"/>
<dbReference type="InterPro" id="IPR001304">
    <property type="entry name" value="C-type_lectin-like"/>
</dbReference>
<keyword evidence="6" id="KW-0472">Membrane</keyword>
<protein>
    <recommendedName>
        <fullName evidence="7">C-type lectin domain-containing protein</fullName>
    </recommendedName>
</protein>
<dbReference type="Pfam" id="PF00059">
    <property type="entry name" value="Lectin_C"/>
    <property type="match status" value="1"/>
</dbReference>
<keyword evidence="9" id="KW-1185">Reference proteome</keyword>
<sequence>MRAAKAEEASMGMLKTDHTTSDCLQDGEIVESLSESPGSFYAICPRDWIGFGSKCFYFSEDVRNWTSSQTSCMALGAHLALFDSLEELNFLKRYKGASDHWIGLHRESPELPWRWTDNTKYNNLVLTQGGGECAYLNDSRISSARDYTHKKWICSKSNRYTSQCPDILNP</sequence>
<keyword evidence="3" id="KW-0430">Lectin</keyword>
<keyword evidence="4" id="KW-0735">Signal-anchor</keyword>
<feature type="domain" description="C-type lectin" evidence="7">
    <location>
        <begin position="51"/>
        <end position="155"/>
    </location>
</feature>
<gene>
    <name evidence="8" type="ORF">A6R68_01505</name>
</gene>
<organism evidence="8 9">
    <name type="scientific">Neotoma lepida</name>
    <name type="common">Desert woodrat</name>
    <dbReference type="NCBI Taxonomy" id="56216"/>
    <lineage>
        <taxon>Eukaryota</taxon>
        <taxon>Metazoa</taxon>
        <taxon>Chordata</taxon>
        <taxon>Craniata</taxon>
        <taxon>Vertebrata</taxon>
        <taxon>Euteleostomi</taxon>
        <taxon>Mammalia</taxon>
        <taxon>Eutheria</taxon>
        <taxon>Euarchontoglires</taxon>
        <taxon>Glires</taxon>
        <taxon>Rodentia</taxon>
        <taxon>Myomorpha</taxon>
        <taxon>Muroidea</taxon>
        <taxon>Cricetidae</taxon>
        <taxon>Neotominae</taxon>
        <taxon>Neotoma</taxon>
    </lineage>
</organism>